<sequence length="67" mass="7704">MSLFLEVVWQIGDLHCLAFSSLITRKTIVYLAVLQELRGTLKNSKNTHCKKQGKISSTYKAVLYRIF</sequence>
<name>A0A077B0V6_9PROT</name>
<protein>
    <submittedName>
        <fullName evidence="1">Uncharacterized protein</fullName>
    </submittedName>
</protein>
<dbReference type="EMBL" id="CP008941">
    <property type="protein sequence ID" value="AIK96570.1"/>
    <property type="molecule type" value="Genomic_DNA"/>
</dbReference>
<accession>A0A077B0V6</accession>
<dbReference type="AlphaFoldDB" id="A0A077B0V6"/>
<keyword evidence="2" id="KW-1185">Reference proteome</keyword>
<dbReference type="Proteomes" id="UP000028926">
    <property type="component" value="Chromosome"/>
</dbReference>
<reference evidence="1 2" key="1">
    <citation type="submission" date="2014-07" db="EMBL/GenBank/DDBJ databases">
        <title>Comparative genomic insights into amoeba endosymbionts belonging to the families of Holosporaceae and Candidatus Midichloriaceae within Rickettsiales.</title>
        <authorList>
            <person name="Wang Z."/>
            <person name="Wu M."/>
        </authorList>
    </citation>
    <scope>NUCLEOTIDE SEQUENCE [LARGE SCALE GENOMIC DNA]</scope>
    <source>
        <strain evidence="1">PRA3</strain>
    </source>
</reference>
<dbReference type="KEGG" id="paca:ID47_07270"/>
<gene>
    <name evidence="1" type="ORF">ID47_07270</name>
</gene>
<organism evidence="1 2">
    <name type="scientific">Candidatus Odyssella acanthamoebae</name>
    <dbReference type="NCBI Taxonomy" id="91604"/>
    <lineage>
        <taxon>Bacteria</taxon>
        <taxon>Pseudomonadati</taxon>
        <taxon>Pseudomonadota</taxon>
        <taxon>Alphaproteobacteria</taxon>
        <taxon>Holosporales</taxon>
        <taxon>Candidatus Paracaedibacteraceae</taxon>
        <taxon>Candidatus Odyssella</taxon>
    </lineage>
</organism>
<evidence type="ECO:0000313" key="2">
    <source>
        <dbReference type="Proteomes" id="UP000028926"/>
    </source>
</evidence>
<proteinExistence type="predicted"/>
<dbReference type="HOGENOM" id="CLU_2804479_0_0_5"/>
<evidence type="ECO:0000313" key="1">
    <source>
        <dbReference type="EMBL" id="AIK96570.1"/>
    </source>
</evidence>